<protein>
    <submittedName>
        <fullName evidence="1">Uncharacterized protein</fullName>
    </submittedName>
</protein>
<evidence type="ECO:0000313" key="2">
    <source>
        <dbReference type="Proteomes" id="UP000280417"/>
    </source>
</evidence>
<accession>A0A662D8B9</accession>
<name>A0A662D8B9_UNCAE</name>
<comment type="caution">
    <text evidence="1">The sequence shown here is derived from an EMBL/GenBank/DDBJ whole genome shotgun (WGS) entry which is preliminary data.</text>
</comment>
<dbReference type="EMBL" id="QMQA01000361">
    <property type="protein sequence ID" value="RLE09567.1"/>
    <property type="molecule type" value="Genomic_DNA"/>
</dbReference>
<dbReference type="Proteomes" id="UP000280417">
    <property type="component" value="Unassembled WGS sequence"/>
</dbReference>
<reference evidence="1 2" key="1">
    <citation type="submission" date="2018-06" db="EMBL/GenBank/DDBJ databases">
        <title>Extensive metabolic versatility and redundancy in microbially diverse, dynamic hydrothermal sediments.</title>
        <authorList>
            <person name="Dombrowski N."/>
            <person name="Teske A."/>
            <person name="Baker B.J."/>
        </authorList>
    </citation>
    <scope>NUCLEOTIDE SEQUENCE [LARGE SCALE GENOMIC DNA]</scope>
    <source>
        <strain evidence="1">B3_G15</strain>
    </source>
</reference>
<evidence type="ECO:0000313" key="1">
    <source>
        <dbReference type="EMBL" id="RLE09567.1"/>
    </source>
</evidence>
<dbReference type="AlphaFoldDB" id="A0A662D8B9"/>
<proteinExistence type="predicted"/>
<sequence>MEKSLNRLAQIKDFDKTCEDIDCPICKKVKQNYLTETVQNKPYKLSVELYRWQKEAKNSGGRTMEGELLSSTLTVAK</sequence>
<organism evidence="1 2">
    <name type="scientific">Aerophobetes bacterium</name>
    <dbReference type="NCBI Taxonomy" id="2030807"/>
    <lineage>
        <taxon>Bacteria</taxon>
        <taxon>Candidatus Aerophobota</taxon>
    </lineage>
</organism>
<gene>
    <name evidence="1" type="ORF">DRJ04_09795</name>
</gene>